<name>A0AAI9IZC8_BORPT</name>
<evidence type="ECO:0000256" key="1">
    <source>
        <dbReference type="SAM" id="MobiDB-lite"/>
    </source>
</evidence>
<dbReference type="EMBL" id="AXSB02000037">
    <property type="protein sequence ID" value="ETH29679.1"/>
    <property type="molecule type" value="Genomic_DNA"/>
</dbReference>
<gene>
    <name evidence="2" type="ORF">L566_0571</name>
</gene>
<evidence type="ECO:0000313" key="2">
    <source>
        <dbReference type="EMBL" id="ETH29679.1"/>
    </source>
</evidence>
<feature type="compositionally biased region" description="Basic and acidic residues" evidence="1">
    <location>
        <begin position="136"/>
        <end position="165"/>
    </location>
</feature>
<dbReference type="Proteomes" id="UP000018679">
    <property type="component" value="Unassembled WGS sequence"/>
</dbReference>
<sequence length="187" mass="20662">MPRTGLARPCVECCNRKVAGRSAAKPGAREGDGGWRRAAARRWPQVRIRSEWGSSVPALWCSAPCNGCSARAADANAIRVAVTIVLSSVWVVFSDAGTIPNWKRASLFIASSPTSRWAPAETGPRLHIALRQRRPVRPDSRRDNGRGVTRHMEARGGGTRRHEPRDSDLLSYDRIIIEFGRLDVKIQ</sequence>
<comment type="caution">
    <text evidence="2">The sequence shown here is derived from an EMBL/GenBank/DDBJ whole genome shotgun (WGS) entry which is preliminary data.</text>
</comment>
<reference evidence="2 3" key="1">
    <citation type="journal article" date="2013" name="Genome Announc.">
        <title>Genome Sequences of 28 Bordetella pertussis U.S. Outbreak Strains Dating from 2010 to 2012.</title>
        <authorList>
            <person name="Harvill E.T."/>
            <person name="Goodfield L.L."/>
            <person name="Ivanov Y."/>
            <person name="Meyer J.A."/>
            <person name="Newth C."/>
            <person name="Cassiday P."/>
            <person name="Tondella M.L."/>
            <person name="Liao P."/>
            <person name="Zimmerman J."/>
            <person name="Meert K."/>
            <person name="Wessel D."/>
            <person name="Berger J."/>
            <person name="Dean J.M."/>
            <person name="Holubkov R."/>
            <person name="Burr J."/>
            <person name="Liu T."/>
            <person name="Brinkac L."/>
            <person name="Kim M."/>
            <person name="Losada L."/>
        </authorList>
    </citation>
    <scope>NUCLEOTIDE SEQUENCE [LARGE SCALE GENOMIC DNA]</scope>
    <source>
        <strain evidence="2 3">CHLA-26</strain>
    </source>
</reference>
<evidence type="ECO:0000313" key="3">
    <source>
        <dbReference type="Proteomes" id="UP000018679"/>
    </source>
</evidence>
<proteinExistence type="predicted"/>
<dbReference type="AlphaFoldDB" id="A0AAI9IZC8"/>
<protein>
    <submittedName>
        <fullName evidence="2">Uncharacterized protein</fullName>
    </submittedName>
</protein>
<feature type="region of interest" description="Disordered" evidence="1">
    <location>
        <begin position="132"/>
        <end position="165"/>
    </location>
</feature>
<organism evidence="2 3">
    <name type="scientific">Bordetella pertussis CHLA-26</name>
    <dbReference type="NCBI Taxonomy" id="1331284"/>
    <lineage>
        <taxon>Bacteria</taxon>
        <taxon>Pseudomonadati</taxon>
        <taxon>Pseudomonadota</taxon>
        <taxon>Betaproteobacteria</taxon>
        <taxon>Burkholderiales</taxon>
        <taxon>Alcaligenaceae</taxon>
        <taxon>Bordetella</taxon>
    </lineage>
</organism>
<accession>A0AAI9IZC8</accession>